<keyword evidence="2" id="KW-1185">Reference proteome</keyword>
<dbReference type="GO" id="GO:0008233">
    <property type="term" value="F:peptidase activity"/>
    <property type="evidence" value="ECO:0007669"/>
    <property type="project" value="UniProtKB-KW"/>
</dbReference>
<accession>A0A0P1AC65</accession>
<name>A0A0P1AC65_PLAHL</name>
<evidence type="ECO:0000313" key="2">
    <source>
        <dbReference type="Proteomes" id="UP000054928"/>
    </source>
</evidence>
<dbReference type="STRING" id="4781.A0A0P1AC65"/>
<dbReference type="EMBL" id="CCYD01000322">
    <property type="protein sequence ID" value="CEG38480.1"/>
    <property type="molecule type" value="Genomic_DNA"/>
</dbReference>
<reference evidence="2" key="1">
    <citation type="submission" date="2014-09" db="EMBL/GenBank/DDBJ databases">
        <authorList>
            <person name="Sharma Rahul"/>
            <person name="Thines Marco"/>
        </authorList>
    </citation>
    <scope>NUCLEOTIDE SEQUENCE [LARGE SCALE GENOMIC DNA]</scope>
</reference>
<dbReference type="Proteomes" id="UP000054928">
    <property type="component" value="Unassembled WGS sequence"/>
</dbReference>
<sequence length="80" mass="9329">MHLSKHFVTSAVRCGVATQKSIARREKSTLSYRVFEASNGDVKPTKTAFVMHGILGNKLNWRTFSQKYQRKYQTRRQNDH</sequence>
<organism evidence="1 2">
    <name type="scientific">Plasmopara halstedii</name>
    <name type="common">Downy mildew of sunflower</name>
    <dbReference type="NCBI Taxonomy" id="4781"/>
    <lineage>
        <taxon>Eukaryota</taxon>
        <taxon>Sar</taxon>
        <taxon>Stramenopiles</taxon>
        <taxon>Oomycota</taxon>
        <taxon>Peronosporomycetes</taxon>
        <taxon>Peronosporales</taxon>
        <taxon>Peronosporaceae</taxon>
        <taxon>Plasmopara</taxon>
    </lineage>
</organism>
<proteinExistence type="predicted"/>
<keyword evidence="1" id="KW-0378">Hydrolase</keyword>
<dbReference type="AlphaFoldDB" id="A0A0P1AC65"/>
<dbReference type="GO" id="GO:0006508">
    <property type="term" value="P:proteolysis"/>
    <property type="evidence" value="ECO:0007669"/>
    <property type="project" value="UniProtKB-KW"/>
</dbReference>
<dbReference type="GeneID" id="36403607"/>
<keyword evidence="1" id="KW-0645">Protease</keyword>
<evidence type="ECO:0000313" key="1">
    <source>
        <dbReference type="EMBL" id="CEG38480.1"/>
    </source>
</evidence>
<protein>
    <submittedName>
        <fullName evidence="1">Serine protease family</fullName>
    </submittedName>
</protein>
<dbReference type="RefSeq" id="XP_024574849.1">
    <property type="nucleotide sequence ID" value="XM_024723921.1"/>
</dbReference>